<gene>
    <name evidence="3" type="ORF">MHBO_002807</name>
</gene>
<evidence type="ECO:0000313" key="4">
    <source>
        <dbReference type="Proteomes" id="UP001439008"/>
    </source>
</evidence>
<dbReference type="InterPro" id="IPR055261">
    <property type="entry name" value="PI_transfer_N"/>
</dbReference>
<dbReference type="InterPro" id="IPR001666">
    <property type="entry name" value="PI_transfer"/>
</dbReference>
<name>A0ABV2ANL0_9EUKA</name>
<proteinExistence type="predicted"/>
<dbReference type="EMBL" id="JBDODL010001191">
    <property type="protein sequence ID" value="MES1921252.1"/>
    <property type="molecule type" value="Genomic_DNA"/>
</dbReference>
<keyword evidence="1" id="KW-0732">Signal</keyword>
<dbReference type="Proteomes" id="UP001439008">
    <property type="component" value="Unassembled WGS sequence"/>
</dbReference>
<dbReference type="SUPFAM" id="SSF55961">
    <property type="entry name" value="Bet v1-like"/>
    <property type="match status" value="1"/>
</dbReference>
<dbReference type="Pfam" id="PF02121">
    <property type="entry name" value="IP_trans"/>
    <property type="match status" value="1"/>
</dbReference>
<feature type="signal peptide" evidence="1">
    <location>
        <begin position="1"/>
        <end position="16"/>
    </location>
</feature>
<comment type="caution">
    <text evidence="3">The sequence shown here is derived from an EMBL/GenBank/DDBJ whole genome shotgun (WGS) entry which is preliminary data.</text>
</comment>
<protein>
    <recommendedName>
        <fullName evidence="2">Phosphatidylinositol transfer protein N-terminal domain-containing protein</fullName>
    </recommendedName>
</protein>
<sequence length="194" mass="22516">MKLLLLFSISNYSVVPLPMTIEEFQRGQIFSRAKRDEADCLNGEFSFTVKNEFRSHEKLGNVLFTERINYISKKLPNALKSIFTSLKEAKAIEKTFDNFPFVIDEYENQPFADSLKVSAQTFHKDDRGNSDPKTMFNLSSEEMKILQIINLNISKVNKKKKLKSFRPIFEGWIVFHNQIKITVDLANQLLKITI</sequence>
<organism evidence="3 4">
    <name type="scientific">Bonamia ostreae</name>
    <dbReference type="NCBI Taxonomy" id="126728"/>
    <lineage>
        <taxon>Eukaryota</taxon>
        <taxon>Sar</taxon>
        <taxon>Rhizaria</taxon>
        <taxon>Endomyxa</taxon>
        <taxon>Ascetosporea</taxon>
        <taxon>Haplosporida</taxon>
        <taxon>Bonamia</taxon>
    </lineage>
</organism>
<keyword evidence="4" id="KW-1185">Reference proteome</keyword>
<reference evidence="3 4" key="1">
    <citation type="journal article" date="2024" name="BMC Biol.">
        <title>Comparative genomics of Ascetosporea gives new insight into the evolutionary basis for animal parasitism in Rhizaria.</title>
        <authorList>
            <person name="Hiltunen Thoren M."/>
            <person name="Onut-Brannstrom I."/>
            <person name="Alfjorden A."/>
            <person name="Peckova H."/>
            <person name="Swords F."/>
            <person name="Hooper C."/>
            <person name="Holzer A.S."/>
            <person name="Bass D."/>
            <person name="Burki F."/>
        </authorList>
    </citation>
    <scope>NUCLEOTIDE SEQUENCE [LARGE SCALE GENOMIC DNA]</scope>
    <source>
        <strain evidence="3">20-A016</strain>
    </source>
</reference>
<dbReference type="InterPro" id="IPR023393">
    <property type="entry name" value="START-like_dom_sf"/>
</dbReference>
<dbReference type="PANTHER" id="PTHR10658:SF11">
    <property type="entry name" value="VIBRATOR, ISOFORM B"/>
    <property type="match status" value="1"/>
</dbReference>
<evidence type="ECO:0000256" key="1">
    <source>
        <dbReference type="SAM" id="SignalP"/>
    </source>
</evidence>
<dbReference type="PANTHER" id="PTHR10658">
    <property type="entry name" value="PHOSPHATIDYLINOSITOL TRANSFER PROTEIN"/>
    <property type="match status" value="1"/>
</dbReference>
<dbReference type="Gene3D" id="3.30.530.20">
    <property type="match status" value="1"/>
</dbReference>
<evidence type="ECO:0000259" key="2">
    <source>
        <dbReference type="Pfam" id="PF02121"/>
    </source>
</evidence>
<feature type="chain" id="PRO_5047418571" description="Phosphatidylinositol transfer protein N-terminal domain-containing protein" evidence="1">
    <location>
        <begin position="17"/>
        <end position="194"/>
    </location>
</feature>
<evidence type="ECO:0000313" key="3">
    <source>
        <dbReference type="EMBL" id="MES1921252.1"/>
    </source>
</evidence>
<feature type="domain" description="Phosphatidylinositol transfer protein N-terminal" evidence="2">
    <location>
        <begin position="11"/>
        <end position="160"/>
    </location>
</feature>
<accession>A0ABV2ANL0</accession>